<dbReference type="InterPro" id="IPR051099">
    <property type="entry name" value="AGR/TXD"/>
</dbReference>
<reference evidence="5 6" key="1">
    <citation type="submission" date="2016-08" db="EMBL/GenBank/DDBJ databases">
        <title>Draft genome of Fabibacter sp. strain SK-8.</title>
        <authorList>
            <person name="Wong S.-K."/>
            <person name="Hamasaki K."/>
            <person name="Yoshizawa S."/>
        </authorList>
    </citation>
    <scope>NUCLEOTIDE SEQUENCE [LARGE SCALE GENOMIC DNA]</scope>
    <source>
        <strain evidence="5 6">SK-8</strain>
    </source>
</reference>
<name>A0A1E5T0G9_9BACT</name>
<dbReference type="AlphaFoldDB" id="A0A1E5T0G9"/>
<dbReference type="SUPFAM" id="SSF52833">
    <property type="entry name" value="Thioredoxin-like"/>
    <property type="match status" value="1"/>
</dbReference>
<organism evidence="5 6">
    <name type="scientific">Roseivirga misakiensis</name>
    <dbReference type="NCBI Taxonomy" id="1563681"/>
    <lineage>
        <taxon>Bacteria</taxon>
        <taxon>Pseudomonadati</taxon>
        <taxon>Bacteroidota</taxon>
        <taxon>Cytophagia</taxon>
        <taxon>Cytophagales</taxon>
        <taxon>Roseivirgaceae</taxon>
        <taxon>Roseivirga</taxon>
    </lineage>
</organism>
<dbReference type="InterPro" id="IPR013766">
    <property type="entry name" value="Thioredoxin_domain"/>
</dbReference>
<dbReference type="EMBL" id="MDGQ01000005">
    <property type="protein sequence ID" value="OEK04861.1"/>
    <property type="molecule type" value="Genomic_DNA"/>
</dbReference>
<dbReference type="PROSITE" id="PS00194">
    <property type="entry name" value="THIOREDOXIN_1"/>
    <property type="match status" value="1"/>
</dbReference>
<feature type="domain" description="Thioredoxin" evidence="4">
    <location>
        <begin position="15"/>
        <end position="140"/>
    </location>
</feature>
<dbReference type="InterPro" id="IPR012336">
    <property type="entry name" value="Thioredoxin-like_fold"/>
</dbReference>
<protein>
    <recommendedName>
        <fullName evidence="4">Thioredoxin domain-containing protein</fullName>
    </recommendedName>
</protein>
<gene>
    <name evidence="5" type="ORF">BFP71_15595</name>
</gene>
<dbReference type="PANTHER" id="PTHR15337">
    <property type="entry name" value="ANTERIOR GRADIENT PROTEIN-RELATED"/>
    <property type="match status" value="1"/>
</dbReference>
<dbReference type="PANTHER" id="PTHR15337:SF11">
    <property type="entry name" value="THIOREDOXIN DOMAIN-CONTAINING PROTEIN"/>
    <property type="match status" value="1"/>
</dbReference>
<dbReference type="Gene3D" id="3.40.30.10">
    <property type="entry name" value="Glutaredoxin"/>
    <property type="match status" value="1"/>
</dbReference>
<dbReference type="InterPro" id="IPR036249">
    <property type="entry name" value="Thioredoxin-like_sf"/>
</dbReference>
<dbReference type="Proteomes" id="UP000095552">
    <property type="component" value="Unassembled WGS sequence"/>
</dbReference>
<accession>A0A1E5T0G9</accession>
<evidence type="ECO:0000256" key="2">
    <source>
        <dbReference type="ARBA" id="ARBA00023284"/>
    </source>
</evidence>
<dbReference type="OrthoDB" id="9811036at2"/>
<evidence type="ECO:0000256" key="3">
    <source>
        <dbReference type="SAM" id="SignalP"/>
    </source>
</evidence>
<dbReference type="RefSeq" id="WP_069836366.1">
    <property type="nucleotide sequence ID" value="NZ_MDGQ01000005.1"/>
</dbReference>
<dbReference type="InterPro" id="IPR017937">
    <property type="entry name" value="Thioredoxin_CS"/>
</dbReference>
<dbReference type="Pfam" id="PF13098">
    <property type="entry name" value="Thioredoxin_2"/>
    <property type="match status" value="1"/>
</dbReference>
<feature type="chain" id="PRO_5009185864" description="Thioredoxin domain-containing protein" evidence="3">
    <location>
        <begin position="21"/>
        <end position="405"/>
    </location>
</feature>
<dbReference type="STRING" id="1563681.BFP71_15595"/>
<sequence>MKVQLILAFLLVGTCLLAKQADQISFVTVKNDQEWDAIFKKAKSENKLVFVDVFTDWCGYCKQLDEEVYTDPKVIEYFEEHFINIKFDAESEFGEPRADQFGVSTYPTLLFLTKDQQVFQALNGFVPASALNAYGNEVQRMWSVLPELEEKLASKVISKDETLELISILETTDELRAREIAKDYIVWLTPEDYLNLETIWLLSRHENQINGTPFKYIKNNRELMIETHGINEFNDYMSAVYNDNLQLAIKYGDKQLLNGLVMEVLPEFLEASQLPRARYTTKALYFAQRGEFDDFRLEVNSYMNNHLAVSQKADFALSTTYDIIENYPSEEMYRFSSALLGQALRIDEKNFELNSIMGYTKGLIGDYKSANTFLEKAKTLAQGAEELELLNSLFEAVKMMQEGQF</sequence>
<dbReference type="PROSITE" id="PS51352">
    <property type="entry name" value="THIOREDOXIN_2"/>
    <property type="match status" value="1"/>
</dbReference>
<feature type="signal peptide" evidence="3">
    <location>
        <begin position="1"/>
        <end position="20"/>
    </location>
</feature>
<keyword evidence="1 3" id="KW-0732">Signal</keyword>
<evidence type="ECO:0000313" key="5">
    <source>
        <dbReference type="EMBL" id="OEK04861.1"/>
    </source>
</evidence>
<evidence type="ECO:0000256" key="1">
    <source>
        <dbReference type="ARBA" id="ARBA00022729"/>
    </source>
</evidence>
<evidence type="ECO:0000313" key="6">
    <source>
        <dbReference type="Proteomes" id="UP000095552"/>
    </source>
</evidence>
<evidence type="ECO:0000259" key="4">
    <source>
        <dbReference type="PROSITE" id="PS51352"/>
    </source>
</evidence>
<comment type="caution">
    <text evidence="5">The sequence shown here is derived from an EMBL/GenBank/DDBJ whole genome shotgun (WGS) entry which is preliminary data.</text>
</comment>
<keyword evidence="2" id="KW-0676">Redox-active center</keyword>
<keyword evidence="6" id="KW-1185">Reference proteome</keyword>
<proteinExistence type="predicted"/>